<dbReference type="OrthoDB" id="780613at2759"/>
<organism evidence="2 3">
    <name type="scientific">Manihot esculenta</name>
    <name type="common">Cassava</name>
    <name type="synonym">Jatropha manihot</name>
    <dbReference type="NCBI Taxonomy" id="3983"/>
    <lineage>
        <taxon>Eukaryota</taxon>
        <taxon>Viridiplantae</taxon>
        <taxon>Streptophyta</taxon>
        <taxon>Embryophyta</taxon>
        <taxon>Tracheophyta</taxon>
        <taxon>Spermatophyta</taxon>
        <taxon>Magnoliopsida</taxon>
        <taxon>eudicotyledons</taxon>
        <taxon>Gunneridae</taxon>
        <taxon>Pentapetalae</taxon>
        <taxon>rosids</taxon>
        <taxon>fabids</taxon>
        <taxon>Malpighiales</taxon>
        <taxon>Euphorbiaceae</taxon>
        <taxon>Crotonoideae</taxon>
        <taxon>Manihoteae</taxon>
        <taxon>Manihot</taxon>
    </lineage>
</organism>
<dbReference type="PANTHER" id="PTHR37234:SF1">
    <property type="entry name" value="OS03G0319200 PROTEIN"/>
    <property type="match status" value="1"/>
</dbReference>
<feature type="compositionally biased region" description="Low complexity" evidence="1">
    <location>
        <begin position="1"/>
        <end position="11"/>
    </location>
</feature>
<dbReference type="STRING" id="3983.A0A2C9VFK5"/>
<dbReference type="PANTHER" id="PTHR37234">
    <property type="entry name" value="OS03G0319200 PROTEIN"/>
    <property type="match status" value="1"/>
</dbReference>
<protein>
    <recommendedName>
        <fullName evidence="4">DUF3741 domain-containing protein</fullName>
    </recommendedName>
</protein>
<reference evidence="3" key="1">
    <citation type="journal article" date="2016" name="Nat. Biotechnol.">
        <title>Sequencing wild and cultivated cassava and related species reveals extensive interspecific hybridization and genetic diversity.</title>
        <authorList>
            <person name="Bredeson J.V."/>
            <person name="Lyons J.B."/>
            <person name="Prochnik S.E."/>
            <person name="Wu G.A."/>
            <person name="Ha C.M."/>
            <person name="Edsinger-Gonzales E."/>
            <person name="Grimwood J."/>
            <person name="Schmutz J."/>
            <person name="Rabbi I.Y."/>
            <person name="Egesi C."/>
            <person name="Nauluvula P."/>
            <person name="Lebot V."/>
            <person name="Ndunguru J."/>
            <person name="Mkamilo G."/>
            <person name="Bart R.S."/>
            <person name="Setter T.L."/>
            <person name="Gleadow R.M."/>
            <person name="Kulakow P."/>
            <person name="Ferguson M.E."/>
            <person name="Rounsley S."/>
            <person name="Rokhsar D.S."/>
        </authorList>
    </citation>
    <scope>NUCLEOTIDE SEQUENCE [LARGE SCALE GENOMIC DNA]</scope>
    <source>
        <strain evidence="3">cv. AM560-2</strain>
    </source>
</reference>
<evidence type="ECO:0000256" key="1">
    <source>
        <dbReference type="SAM" id="MobiDB-lite"/>
    </source>
</evidence>
<keyword evidence="3" id="KW-1185">Reference proteome</keyword>
<dbReference type="AlphaFoldDB" id="A0A2C9VFK5"/>
<feature type="region of interest" description="Disordered" evidence="1">
    <location>
        <begin position="45"/>
        <end position="93"/>
    </location>
</feature>
<name>A0A2C9VFK5_MANES</name>
<proteinExistence type="predicted"/>
<feature type="region of interest" description="Disordered" evidence="1">
    <location>
        <begin position="1"/>
        <end position="22"/>
    </location>
</feature>
<dbReference type="Proteomes" id="UP000091857">
    <property type="component" value="Chromosome 8"/>
</dbReference>
<evidence type="ECO:0000313" key="3">
    <source>
        <dbReference type="Proteomes" id="UP000091857"/>
    </source>
</evidence>
<evidence type="ECO:0000313" key="2">
    <source>
        <dbReference type="EMBL" id="OAY43399.1"/>
    </source>
</evidence>
<evidence type="ECO:0008006" key="4">
    <source>
        <dbReference type="Google" id="ProtNLM"/>
    </source>
</evidence>
<dbReference type="EMBL" id="CM004394">
    <property type="protein sequence ID" value="OAY43399.1"/>
    <property type="molecule type" value="Genomic_DNA"/>
</dbReference>
<feature type="compositionally biased region" description="Low complexity" evidence="1">
    <location>
        <begin position="55"/>
        <end position="70"/>
    </location>
</feature>
<accession>A0A2C9VFK5</accession>
<gene>
    <name evidence="2" type="ORF">MANES_08G067300v8</name>
</gene>
<comment type="caution">
    <text evidence="2">The sequence shown here is derived from an EMBL/GenBank/DDBJ whole genome shotgun (WGS) entry which is preliminary data.</text>
</comment>
<sequence length="304" mass="34344">MNRQDLLLSSSSRRETPPSTKTIGCMSGIFQLVCKYHNRRRFLPSRKEPEKNGFPSPAMSSSQPSSSSPPQENSTHTDHLVPRSPVMPDEMRSSPPALVARLMGLNDIPAATIAAEKRRRLIGALEKCDEDLQTLKKLIEVVKCVGDRGDKIQVYYRGRDELEAARPVSVLDEFTRSGFCSYSKRHNTNIGRAPQPWKIMSAGDEDITNVSMIERIKSEMMIPSERSSGNLAAPLWSSKAMVESVNEVCKDIAWGQSREIGRIGLALQDYIFRDLIEEIVREMGFCYIYPALPLESCKRRLRFY</sequence>
<dbReference type="Gramene" id="Manes.08G067300.1.v8.1">
    <property type="protein sequence ID" value="Manes.08G067300.1.v8.1.CDS"/>
    <property type="gene ID" value="Manes.08G067300.v8.1"/>
</dbReference>